<feature type="domain" description="RRM" evidence="4">
    <location>
        <begin position="281"/>
        <end position="349"/>
    </location>
</feature>
<dbReference type="AlphaFoldDB" id="D7FN41"/>
<feature type="compositionally biased region" description="Low complexity" evidence="3">
    <location>
        <begin position="414"/>
        <end position="423"/>
    </location>
</feature>
<evidence type="ECO:0000256" key="1">
    <source>
        <dbReference type="ARBA" id="ARBA00022884"/>
    </source>
</evidence>
<keyword evidence="1 2" id="KW-0694">RNA-binding</keyword>
<dbReference type="InParanoid" id="D7FN41"/>
<organism evidence="5 6">
    <name type="scientific">Ectocarpus siliculosus</name>
    <name type="common">Brown alga</name>
    <name type="synonym">Conferva siliculosa</name>
    <dbReference type="NCBI Taxonomy" id="2880"/>
    <lineage>
        <taxon>Eukaryota</taxon>
        <taxon>Sar</taxon>
        <taxon>Stramenopiles</taxon>
        <taxon>Ochrophyta</taxon>
        <taxon>PX clade</taxon>
        <taxon>Phaeophyceae</taxon>
        <taxon>Ectocarpales</taxon>
        <taxon>Ectocarpaceae</taxon>
        <taxon>Ectocarpus</taxon>
    </lineage>
</organism>
<dbReference type="PANTHER" id="PTHR48024">
    <property type="entry name" value="GEO13361P1-RELATED"/>
    <property type="match status" value="1"/>
</dbReference>
<keyword evidence="6" id="KW-1185">Reference proteome</keyword>
<protein>
    <recommendedName>
        <fullName evidence="4">RRM domain-containing protein</fullName>
    </recommendedName>
</protein>
<dbReference type="PROSITE" id="PS50102">
    <property type="entry name" value="RRM"/>
    <property type="match status" value="2"/>
</dbReference>
<gene>
    <name evidence="5" type="primary">Uncharacterized</name>
    <name evidence="5" type="ORF">Esi_0175_0006</name>
</gene>
<dbReference type="FunCoup" id="D7FN41">
    <property type="interactions" value="7"/>
</dbReference>
<sequence length="470" mass="50087">MDRHLIVVQGSPHNSLADYQRFGLPLCHPRQRSSKLVSLLYIQRNPQLSTTSRHLSDLPCCLTARVPVSFCLIPFLKSPVLLVQHTPSHMAEQTFDKKRRLDEDGNASAFAENTAESRKEKLETWLKPLDNEQLVKLLLDIGSVNPGAFDEIHRACDDIPVNKKIFVRGLPWETNDQSLRAVFEQYGEIAEATVVMDKMTQKSKGYGFVTFKSMDGAHAALENPEKMIDGRVSLCNLAALRSSQPLPARAGGGMQGGAMQGGAGGMMGGAVGGSGEDVSARKIFVRGLSWDTTTESLRTMFSQFGELEDCVVTTDRASGKSKGYGFVTFRFAANAAAAVAEPEKQLDGRLTHCNIAAEGASNRKNQNYGGPQAGQHWGMMGQQQQYPAQGQGSGQWGVGGGDGQAQGFGGQGQWGQQQQFGAPQGVQQAYGNGAYAGGAAAYGTNGGGAYQGQATQAAGGAGAWGGQQGY</sequence>
<evidence type="ECO:0000256" key="2">
    <source>
        <dbReference type="PROSITE-ProRule" id="PRU00176"/>
    </source>
</evidence>
<dbReference type="Proteomes" id="UP000002630">
    <property type="component" value="Linkage Group LG16"/>
</dbReference>
<dbReference type="Gene3D" id="3.30.70.330">
    <property type="match status" value="2"/>
</dbReference>
<evidence type="ECO:0000313" key="6">
    <source>
        <dbReference type="Proteomes" id="UP000002630"/>
    </source>
</evidence>
<dbReference type="SUPFAM" id="SSF54928">
    <property type="entry name" value="RNA-binding domain, RBD"/>
    <property type="match status" value="2"/>
</dbReference>
<feature type="compositionally biased region" description="Low complexity" evidence="3">
    <location>
        <begin position="373"/>
        <end position="390"/>
    </location>
</feature>
<dbReference type="Pfam" id="PF00076">
    <property type="entry name" value="RRM_1"/>
    <property type="match status" value="2"/>
</dbReference>
<dbReference type="InterPro" id="IPR050886">
    <property type="entry name" value="RNA-binding_reg"/>
</dbReference>
<evidence type="ECO:0000256" key="3">
    <source>
        <dbReference type="SAM" id="MobiDB-lite"/>
    </source>
</evidence>
<proteinExistence type="predicted"/>
<dbReference type="EMBL" id="FN648255">
    <property type="protein sequence ID" value="CBJ30102.1"/>
    <property type="molecule type" value="Genomic_DNA"/>
</dbReference>
<dbReference type="EMBL" id="FN649741">
    <property type="protein sequence ID" value="CBJ30102.1"/>
    <property type="molecule type" value="Genomic_DNA"/>
</dbReference>
<accession>D7FN41</accession>
<feature type="compositionally biased region" description="Gly residues" evidence="3">
    <location>
        <begin position="391"/>
        <end position="413"/>
    </location>
</feature>
<evidence type="ECO:0000313" key="5">
    <source>
        <dbReference type="EMBL" id="CBJ30102.1"/>
    </source>
</evidence>
<dbReference type="GO" id="GO:0003723">
    <property type="term" value="F:RNA binding"/>
    <property type="evidence" value="ECO:0007669"/>
    <property type="project" value="UniProtKB-UniRule"/>
</dbReference>
<dbReference type="SMR" id="D7FN41"/>
<feature type="domain" description="RRM" evidence="4">
    <location>
        <begin position="163"/>
        <end position="231"/>
    </location>
</feature>
<feature type="region of interest" description="Disordered" evidence="3">
    <location>
        <begin position="357"/>
        <end position="423"/>
    </location>
</feature>
<dbReference type="OrthoDB" id="201217at2759"/>
<dbReference type="SMART" id="SM00360">
    <property type="entry name" value="RRM"/>
    <property type="match status" value="2"/>
</dbReference>
<dbReference type="STRING" id="2880.D7FN41"/>
<evidence type="ECO:0000259" key="4">
    <source>
        <dbReference type="PROSITE" id="PS50102"/>
    </source>
</evidence>
<name>D7FN41_ECTSI</name>
<dbReference type="InterPro" id="IPR012677">
    <property type="entry name" value="Nucleotide-bd_a/b_plait_sf"/>
</dbReference>
<dbReference type="InterPro" id="IPR035979">
    <property type="entry name" value="RBD_domain_sf"/>
</dbReference>
<reference evidence="5 6" key="1">
    <citation type="journal article" date="2010" name="Nature">
        <title>The Ectocarpus genome and the independent evolution of multicellularity in brown algae.</title>
        <authorList>
            <person name="Cock J.M."/>
            <person name="Sterck L."/>
            <person name="Rouze P."/>
            <person name="Scornet D."/>
            <person name="Allen A.E."/>
            <person name="Amoutzias G."/>
            <person name="Anthouard V."/>
            <person name="Artiguenave F."/>
            <person name="Aury J.M."/>
            <person name="Badger J.H."/>
            <person name="Beszteri B."/>
            <person name="Billiau K."/>
            <person name="Bonnet E."/>
            <person name="Bothwell J.H."/>
            <person name="Bowler C."/>
            <person name="Boyen C."/>
            <person name="Brownlee C."/>
            <person name="Carrano C.J."/>
            <person name="Charrier B."/>
            <person name="Cho G.Y."/>
            <person name="Coelho S.M."/>
            <person name="Collen J."/>
            <person name="Corre E."/>
            <person name="Da Silva C."/>
            <person name="Delage L."/>
            <person name="Delaroque N."/>
            <person name="Dittami S.M."/>
            <person name="Doulbeau S."/>
            <person name="Elias M."/>
            <person name="Farnham G."/>
            <person name="Gachon C.M."/>
            <person name="Gschloessl B."/>
            <person name="Heesch S."/>
            <person name="Jabbari K."/>
            <person name="Jubin C."/>
            <person name="Kawai H."/>
            <person name="Kimura K."/>
            <person name="Kloareg B."/>
            <person name="Kupper F.C."/>
            <person name="Lang D."/>
            <person name="Le Bail A."/>
            <person name="Leblanc C."/>
            <person name="Lerouge P."/>
            <person name="Lohr M."/>
            <person name="Lopez P.J."/>
            <person name="Martens C."/>
            <person name="Maumus F."/>
            <person name="Michel G."/>
            <person name="Miranda-Saavedra D."/>
            <person name="Morales J."/>
            <person name="Moreau H."/>
            <person name="Motomura T."/>
            <person name="Nagasato C."/>
            <person name="Napoli C.A."/>
            <person name="Nelson D.R."/>
            <person name="Nyvall-Collen P."/>
            <person name="Peters A.F."/>
            <person name="Pommier C."/>
            <person name="Potin P."/>
            <person name="Poulain J."/>
            <person name="Quesneville H."/>
            <person name="Read B."/>
            <person name="Rensing S.A."/>
            <person name="Ritter A."/>
            <person name="Rousvoal S."/>
            <person name="Samanta M."/>
            <person name="Samson G."/>
            <person name="Schroeder D.C."/>
            <person name="Segurens B."/>
            <person name="Strittmatter M."/>
            <person name="Tonon T."/>
            <person name="Tregear J.W."/>
            <person name="Valentin K."/>
            <person name="von Dassow P."/>
            <person name="Yamagishi T."/>
            <person name="Van de Peer Y."/>
            <person name="Wincker P."/>
        </authorList>
    </citation>
    <scope>NUCLEOTIDE SEQUENCE [LARGE SCALE GENOMIC DNA]</scope>
    <source>
        <strain evidence="6">Ec32 / CCAP1310/4</strain>
    </source>
</reference>
<dbReference type="InterPro" id="IPR000504">
    <property type="entry name" value="RRM_dom"/>
</dbReference>
<dbReference type="PANTHER" id="PTHR48024:SF56">
    <property type="entry name" value="HETEROGENEOUS NUCLEAR RIBONUCLEOPROTEIN A0"/>
    <property type="match status" value="1"/>
</dbReference>